<proteinExistence type="predicted"/>
<keyword evidence="2" id="KW-1185">Reference proteome</keyword>
<dbReference type="EMBL" id="BMNZ01000001">
    <property type="protein sequence ID" value="GGM85593.1"/>
    <property type="molecule type" value="Genomic_DNA"/>
</dbReference>
<evidence type="ECO:0000313" key="2">
    <source>
        <dbReference type="Proteomes" id="UP000623461"/>
    </source>
</evidence>
<comment type="caution">
    <text evidence="1">The sequence shown here is derived from an EMBL/GenBank/DDBJ whole genome shotgun (WGS) entry which is preliminary data.</text>
</comment>
<dbReference type="RefSeq" id="WP_030145965.1">
    <property type="nucleotide sequence ID" value="NZ_BMNZ01000001.1"/>
</dbReference>
<organism evidence="1 2">
    <name type="scientific">Terrabacter tumescens</name>
    <dbReference type="NCBI Taxonomy" id="60443"/>
    <lineage>
        <taxon>Bacteria</taxon>
        <taxon>Bacillati</taxon>
        <taxon>Actinomycetota</taxon>
        <taxon>Actinomycetes</taxon>
        <taxon>Micrococcales</taxon>
        <taxon>Intrasporangiaceae</taxon>
        <taxon>Terrabacter</taxon>
    </lineage>
</organism>
<sequence length="101" mass="11415">MDLQMDASFQSLYEEARSELVAGYEEADRRVLSFAIDQGISSGEVWDLIAQEASLRNDDVVEYLAENPLMERSSSSFVAEMTPFVIEGFKWAVGKWQGRGR</sequence>
<reference evidence="2" key="1">
    <citation type="journal article" date="2019" name="Int. J. Syst. Evol. Microbiol.">
        <title>The Global Catalogue of Microorganisms (GCM) 10K type strain sequencing project: providing services to taxonomists for standard genome sequencing and annotation.</title>
        <authorList>
            <consortium name="The Broad Institute Genomics Platform"/>
            <consortium name="The Broad Institute Genome Sequencing Center for Infectious Disease"/>
            <person name="Wu L."/>
            <person name="Ma J."/>
        </authorList>
    </citation>
    <scope>NUCLEOTIDE SEQUENCE [LARGE SCALE GENOMIC DNA]</scope>
    <source>
        <strain evidence="2">JCM 1365</strain>
    </source>
</reference>
<name>A0ABQ2HLW6_9MICO</name>
<evidence type="ECO:0000313" key="1">
    <source>
        <dbReference type="EMBL" id="GGM85593.1"/>
    </source>
</evidence>
<protein>
    <submittedName>
        <fullName evidence="1">Uncharacterized protein</fullName>
    </submittedName>
</protein>
<accession>A0ABQ2HLW6</accession>
<gene>
    <name evidence="1" type="ORF">GCM10009721_07880</name>
</gene>
<dbReference type="Proteomes" id="UP000623461">
    <property type="component" value="Unassembled WGS sequence"/>
</dbReference>